<sequence length="80" mass="8580">ILTCCVQWFCTEQPGSSSSQVPAGSPGSSCQSDASTASSLLWGYPQLRVSIHTGSLANEEAETHDSRGCHSHSWIAMRLR</sequence>
<feature type="compositionally biased region" description="Polar residues" evidence="1">
    <location>
        <begin position="13"/>
        <end position="22"/>
    </location>
</feature>
<organism evidence="2 3">
    <name type="scientific">Staurois parvus</name>
    <dbReference type="NCBI Taxonomy" id="386267"/>
    <lineage>
        <taxon>Eukaryota</taxon>
        <taxon>Metazoa</taxon>
        <taxon>Chordata</taxon>
        <taxon>Craniata</taxon>
        <taxon>Vertebrata</taxon>
        <taxon>Euteleostomi</taxon>
        <taxon>Amphibia</taxon>
        <taxon>Batrachia</taxon>
        <taxon>Anura</taxon>
        <taxon>Neobatrachia</taxon>
        <taxon>Ranoidea</taxon>
        <taxon>Ranidae</taxon>
        <taxon>Staurois</taxon>
    </lineage>
</organism>
<comment type="caution">
    <text evidence="2">The sequence shown here is derived from an EMBL/GenBank/DDBJ whole genome shotgun (WGS) entry which is preliminary data.</text>
</comment>
<proteinExistence type="predicted"/>
<evidence type="ECO:0000313" key="2">
    <source>
        <dbReference type="EMBL" id="CAI9618780.1"/>
    </source>
</evidence>
<reference evidence="2" key="1">
    <citation type="submission" date="2023-05" db="EMBL/GenBank/DDBJ databases">
        <authorList>
            <person name="Stuckert A."/>
        </authorList>
    </citation>
    <scope>NUCLEOTIDE SEQUENCE</scope>
</reference>
<gene>
    <name evidence="2" type="ORF">SPARVUS_LOCUS15735962</name>
</gene>
<dbReference type="EMBL" id="CATNWA010020528">
    <property type="protein sequence ID" value="CAI9618780.1"/>
    <property type="molecule type" value="Genomic_DNA"/>
</dbReference>
<evidence type="ECO:0000313" key="3">
    <source>
        <dbReference type="Proteomes" id="UP001162483"/>
    </source>
</evidence>
<keyword evidence="3" id="KW-1185">Reference proteome</keyword>
<accession>A0ABN9HEF9</accession>
<evidence type="ECO:0000256" key="1">
    <source>
        <dbReference type="SAM" id="MobiDB-lite"/>
    </source>
</evidence>
<feature type="non-terminal residue" evidence="2">
    <location>
        <position position="1"/>
    </location>
</feature>
<name>A0ABN9HEF9_9NEOB</name>
<feature type="region of interest" description="Disordered" evidence="1">
    <location>
        <begin position="12"/>
        <end position="35"/>
    </location>
</feature>
<dbReference type="Proteomes" id="UP001162483">
    <property type="component" value="Unassembled WGS sequence"/>
</dbReference>
<protein>
    <submittedName>
        <fullName evidence="2">Uncharacterized protein</fullName>
    </submittedName>
</protein>